<dbReference type="Proteomes" id="UP001179181">
    <property type="component" value="Unassembled WGS sequence"/>
</dbReference>
<organism evidence="1 2">
    <name type="scientific">Dyadobacter arcticus</name>
    <dbReference type="NCBI Taxonomy" id="1078754"/>
    <lineage>
        <taxon>Bacteria</taxon>
        <taxon>Pseudomonadati</taxon>
        <taxon>Bacteroidota</taxon>
        <taxon>Cytophagia</taxon>
        <taxon>Cytophagales</taxon>
        <taxon>Spirosomataceae</taxon>
        <taxon>Dyadobacter</taxon>
    </lineage>
</organism>
<sequence>MAAKHITLTAARMPTIFDFRSDNFEEVLEILNRAKSGADLKVSELAALKACFNNSLVGTSKILHFVNPEKFAIRGSKVCNYVLQKEKLSRGIYKPKYCLAYLEFTAKYAR</sequence>
<keyword evidence="2" id="KW-1185">Reference proteome</keyword>
<dbReference type="EMBL" id="JAASQJ010000004">
    <property type="protein sequence ID" value="NIJ55018.1"/>
    <property type="molecule type" value="Genomic_DNA"/>
</dbReference>
<gene>
    <name evidence="1" type="ORF">FHS68_004205</name>
</gene>
<reference evidence="1 2" key="1">
    <citation type="submission" date="2020-03" db="EMBL/GenBank/DDBJ databases">
        <title>Genomic Encyclopedia of Type Strains, Phase IV (KMG-IV): sequencing the most valuable type-strain genomes for metagenomic binning, comparative biology and taxonomic classification.</title>
        <authorList>
            <person name="Goeker M."/>
        </authorList>
    </citation>
    <scope>NUCLEOTIDE SEQUENCE [LARGE SCALE GENOMIC DNA]</scope>
    <source>
        <strain evidence="1 2">DSM 102865</strain>
    </source>
</reference>
<name>A0ABX0URI3_9BACT</name>
<evidence type="ECO:0000313" key="1">
    <source>
        <dbReference type="EMBL" id="NIJ55018.1"/>
    </source>
</evidence>
<proteinExistence type="predicted"/>
<protein>
    <submittedName>
        <fullName evidence="1">Uncharacterized protein</fullName>
    </submittedName>
</protein>
<evidence type="ECO:0000313" key="2">
    <source>
        <dbReference type="Proteomes" id="UP001179181"/>
    </source>
</evidence>
<accession>A0ABX0URI3</accession>
<comment type="caution">
    <text evidence="1">The sequence shown here is derived from an EMBL/GenBank/DDBJ whole genome shotgun (WGS) entry which is preliminary data.</text>
</comment>